<dbReference type="InterPro" id="IPR051531">
    <property type="entry name" value="N-acetyltransferase"/>
</dbReference>
<evidence type="ECO:0000256" key="1">
    <source>
        <dbReference type="SAM" id="MobiDB-lite"/>
    </source>
</evidence>
<dbReference type="PANTHER" id="PTHR43792">
    <property type="entry name" value="GNAT FAMILY, PUTATIVE (AFU_ORTHOLOGUE AFUA_3G00765)-RELATED-RELATED"/>
    <property type="match status" value="1"/>
</dbReference>
<dbReference type="Proteomes" id="UP000070133">
    <property type="component" value="Unassembled WGS sequence"/>
</dbReference>
<evidence type="ECO:0000313" key="4">
    <source>
        <dbReference type="Proteomes" id="UP000070133"/>
    </source>
</evidence>
<organism evidence="3 4">
    <name type="scientific">Pseudocercospora eumusae</name>
    <dbReference type="NCBI Taxonomy" id="321146"/>
    <lineage>
        <taxon>Eukaryota</taxon>
        <taxon>Fungi</taxon>
        <taxon>Dikarya</taxon>
        <taxon>Ascomycota</taxon>
        <taxon>Pezizomycotina</taxon>
        <taxon>Dothideomycetes</taxon>
        <taxon>Dothideomycetidae</taxon>
        <taxon>Mycosphaerellales</taxon>
        <taxon>Mycosphaerellaceae</taxon>
        <taxon>Pseudocercospora</taxon>
    </lineage>
</organism>
<comment type="caution">
    <text evidence="3">The sequence shown here is derived from an EMBL/GenBank/DDBJ whole genome shotgun (WGS) entry which is preliminary data.</text>
</comment>
<gene>
    <name evidence="3" type="ORF">AC578_949</name>
</gene>
<dbReference type="CDD" id="cd04301">
    <property type="entry name" value="NAT_SF"/>
    <property type="match status" value="1"/>
</dbReference>
<dbReference type="AlphaFoldDB" id="A0A139HEJ2"/>
<accession>A0A139HEJ2</accession>
<proteinExistence type="predicted"/>
<dbReference type="PROSITE" id="PS51186">
    <property type="entry name" value="GNAT"/>
    <property type="match status" value="1"/>
</dbReference>
<dbReference type="PANTHER" id="PTHR43792:SF1">
    <property type="entry name" value="N-ACETYLTRANSFERASE DOMAIN-CONTAINING PROTEIN"/>
    <property type="match status" value="1"/>
</dbReference>
<sequence>MPPTIASKTAADEANPELLVQPPIVTFETDRLQMRTMTMDDVDGILPIIQDESVMQWTSRPPVQNRNQAAQWVSSRALGPNVFNFCIREKSSGTASASTRVVGMVGAFHWPMVGYMIHPDFQGKGYATEALKAFIPRYWERVPNASEEGIGHDVIEGYTDSENFASHRILQKCGFTRCETAVGDFESPGMGLRDSVAFRLARPGKTLADLGLDPNAREEAPPEPPVQ</sequence>
<dbReference type="OrthoDB" id="4072826at2759"/>
<feature type="region of interest" description="Disordered" evidence="1">
    <location>
        <begin position="207"/>
        <end position="227"/>
    </location>
</feature>
<evidence type="ECO:0000313" key="3">
    <source>
        <dbReference type="EMBL" id="KXT00847.1"/>
    </source>
</evidence>
<protein>
    <recommendedName>
        <fullName evidence="2">N-acetyltransferase domain-containing protein</fullName>
    </recommendedName>
</protein>
<dbReference type="Pfam" id="PF13302">
    <property type="entry name" value="Acetyltransf_3"/>
    <property type="match status" value="1"/>
</dbReference>
<dbReference type="Gene3D" id="3.40.630.30">
    <property type="match status" value="1"/>
</dbReference>
<name>A0A139HEJ2_9PEZI</name>
<dbReference type="InterPro" id="IPR000182">
    <property type="entry name" value="GNAT_dom"/>
</dbReference>
<dbReference type="GO" id="GO:0016747">
    <property type="term" value="F:acyltransferase activity, transferring groups other than amino-acyl groups"/>
    <property type="evidence" value="ECO:0007669"/>
    <property type="project" value="InterPro"/>
</dbReference>
<keyword evidence="4" id="KW-1185">Reference proteome</keyword>
<dbReference type="InterPro" id="IPR016181">
    <property type="entry name" value="Acyl_CoA_acyltransferase"/>
</dbReference>
<dbReference type="EMBL" id="LFZN01000066">
    <property type="protein sequence ID" value="KXT00847.1"/>
    <property type="molecule type" value="Genomic_DNA"/>
</dbReference>
<reference evidence="3 4" key="1">
    <citation type="submission" date="2015-07" db="EMBL/GenBank/DDBJ databases">
        <title>Comparative genomics of the Sigatoka disease complex on banana suggests a link between parallel evolutionary changes in Pseudocercospora fijiensis and Pseudocercospora eumusae and increased virulence on the banana host.</title>
        <authorList>
            <person name="Chang T.-C."/>
            <person name="Salvucci A."/>
            <person name="Crous P.W."/>
            <person name="Stergiopoulos I."/>
        </authorList>
    </citation>
    <scope>NUCLEOTIDE SEQUENCE [LARGE SCALE GENOMIC DNA]</scope>
    <source>
        <strain evidence="3 4">CBS 114824</strain>
    </source>
</reference>
<dbReference type="SUPFAM" id="SSF55729">
    <property type="entry name" value="Acyl-CoA N-acyltransferases (Nat)"/>
    <property type="match status" value="1"/>
</dbReference>
<feature type="domain" description="N-acetyltransferase" evidence="2">
    <location>
        <begin position="32"/>
        <end position="205"/>
    </location>
</feature>
<evidence type="ECO:0000259" key="2">
    <source>
        <dbReference type="PROSITE" id="PS51186"/>
    </source>
</evidence>